<evidence type="ECO:0000313" key="9">
    <source>
        <dbReference type="Proteomes" id="UP000290482"/>
    </source>
</evidence>
<evidence type="ECO:0000256" key="4">
    <source>
        <dbReference type="ARBA" id="ARBA00022692"/>
    </source>
</evidence>
<comment type="pathway">
    <text evidence="7">Protein modification; lipoprotein biosynthesis (diacylglyceryl transfer).</text>
</comment>
<dbReference type="Proteomes" id="UP000290482">
    <property type="component" value="Chromosome"/>
</dbReference>
<comment type="subcellular location">
    <subcellularLocation>
        <location evidence="7">Cell membrane</location>
        <topology evidence="7">Multi-pass membrane protein</topology>
    </subcellularLocation>
</comment>
<evidence type="ECO:0000256" key="1">
    <source>
        <dbReference type="ARBA" id="ARBA00007150"/>
    </source>
</evidence>
<dbReference type="PROSITE" id="PS01311">
    <property type="entry name" value="LGT"/>
    <property type="match status" value="1"/>
</dbReference>
<gene>
    <name evidence="7 8" type="primary">lgt</name>
    <name evidence="8" type="ORF">NCTC10112_00251</name>
</gene>
<dbReference type="HAMAP" id="MF_01147">
    <property type="entry name" value="Lgt"/>
    <property type="match status" value="1"/>
</dbReference>
<keyword evidence="8" id="KW-0328">Glycosyltransferase</keyword>
<dbReference type="KEGG" id="mob:NCTC10112_00251"/>
<comment type="function">
    <text evidence="7">Catalyzes the transfer of the diacylglyceryl group from phosphatidylglycerol to the sulfhydryl group of the N-terminal cysteine of a prolipoprotein, the first step in the formation of mature lipoproteins.</text>
</comment>
<keyword evidence="8" id="KW-0449">Lipoprotein</keyword>
<dbReference type="OrthoDB" id="871140at2"/>
<feature type="transmembrane region" description="Helical" evidence="7">
    <location>
        <begin position="177"/>
        <end position="198"/>
    </location>
</feature>
<dbReference type="AlphaFoldDB" id="A0A448ZWE7"/>
<dbReference type="UniPathway" id="UPA00664"/>
<keyword evidence="4 7" id="KW-0812">Transmembrane</keyword>
<feature type="transmembrane region" description="Helical" evidence="7">
    <location>
        <begin position="234"/>
        <end position="257"/>
    </location>
</feature>
<reference evidence="8 9" key="1">
    <citation type="submission" date="2019-01" db="EMBL/GenBank/DDBJ databases">
        <authorList>
            <consortium name="Pathogen Informatics"/>
        </authorList>
    </citation>
    <scope>NUCLEOTIDE SEQUENCE [LARGE SCALE GENOMIC DNA]</scope>
    <source>
        <strain evidence="8 9">NCTC10112</strain>
    </source>
</reference>
<dbReference type="RefSeq" id="WP_022936200.1">
    <property type="nucleotide sequence ID" value="NZ_LR214940.1"/>
</dbReference>
<dbReference type="InterPro" id="IPR001640">
    <property type="entry name" value="Lgt"/>
</dbReference>
<keyword evidence="9" id="KW-1185">Reference proteome</keyword>
<evidence type="ECO:0000256" key="2">
    <source>
        <dbReference type="ARBA" id="ARBA00022475"/>
    </source>
</evidence>
<dbReference type="Pfam" id="PF01790">
    <property type="entry name" value="LGT"/>
    <property type="match status" value="1"/>
</dbReference>
<evidence type="ECO:0000256" key="3">
    <source>
        <dbReference type="ARBA" id="ARBA00022679"/>
    </source>
</evidence>
<feature type="transmembrane region" description="Helical" evidence="7">
    <location>
        <begin position="15"/>
        <end position="37"/>
    </location>
</feature>
<dbReference type="PANTHER" id="PTHR30589">
    <property type="entry name" value="PROLIPOPROTEIN DIACYLGLYCERYL TRANSFERASE"/>
    <property type="match status" value="1"/>
</dbReference>
<organism evidence="8 9">
    <name type="scientific">Metamycoplasma orale</name>
    <name type="common">Mycoplasma orale</name>
    <dbReference type="NCBI Taxonomy" id="2121"/>
    <lineage>
        <taxon>Bacteria</taxon>
        <taxon>Bacillati</taxon>
        <taxon>Mycoplasmatota</taxon>
        <taxon>Mycoplasmoidales</taxon>
        <taxon>Metamycoplasmataceae</taxon>
        <taxon>Metamycoplasma</taxon>
    </lineage>
</organism>
<evidence type="ECO:0000313" key="8">
    <source>
        <dbReference type="EMBL" id="VEU55484.1"/>
    </source>
</evidence>
<keyword evidence="6 7" id="KW-0472">Membrane</keyword>
<keyword evidence="5 7" id="KW-1133">Transmembrane helix</keyword>
<name>A0A448ZWE7_METOS</name>
<dbReference type="EC" id="2.5.1.145" evidence="7"/>
<feature type="transmembrane region" description="Helical" evidence="7">
    <location>
        <begin position="49"/>
        <end position="72"/>
    </location>
</feature>
<proteinExistence type="inferred from homology"/>
<feature type="binding site" evidence="7">
    <location>
        <position position="137"/>
    </location>
    <ligand>
        <name>a 1,2-diacyl-sn-glycero-3-phospho-(1'-sn-glycerol)</name>
        <dbReference type="ChEBI" id="CHEBI:64716"/>
    </ligand>
</feature>
<evidence type="ECO:0000256" key="5">
    <source>
        <dbReference type="ARBA" id="ARBA00022989"/>
    </source>
</evidence>
<dbReference type="GO" id="GO:0042158">
    <property type="term" value="P:lipoprotein biosynthetic process"/>
    <property type="evidence" value="ECO:0007669"/>
    <property type="project" value="UniProtKB-UniRule"/>
</dbReference>
<dbReference type="NCBIfam" id="TIGR00544">
    <property type="entry name" value="lgt"/>
    <property type="match status" value="1"/>
</dbReference>
<dbReference type="GO" id="GO:0008961">
    <property type="term" value="F:phosphatidylglycerol-prolipoprotein diacylglyceryl transferase activity"/>
    <property type="evidence" value="ECO:0007669"/>
    <property type="project" value="UniProtKB-UniRule"/>
</dbReference>
<keyword evidence="2 7" id="KW-1003">Cell membrane</keyword>
<comment type="catalytic activity">
    <reaction evidence="7">
        <text>L-cysteinyl-[prolipoprotein] + a 1,2-diacyl-sn-glycero-3-phospho-(1'-sn-glycerol) = an S-1,2-diacyl-sn-glyceryl-L-cysteinyl-[prolipoprotein] + sn-glycerol 1-phosphate + H(+)</text>
        <dbReference type="Rhea" id="RHEA:56712"/>
        <dbReference type="Rhea" id="RHEA-COMP:14679"/>
        <dbReference type="Rhea" id="RHEA-COMP:14680"/>
        <dbReference type="ChEBI" id="CHEBI:15378"/>
        <dbReference type="ChEBI" id="CHEBI:29950"/>
        <dbReference type="ChEBI" id="CHEBI:57685"/>
        <dbReference type="ChEBI" id="CHEBI:64716"/>
        <dbReference type="ChEBI" id="CHEBI:140658"/>
        <dbReference type="EC" id="2.5.1.145"/>
    </reaction>
</comment>
<feature type="transmembrane region" description="Helical" evidence="7">
    <location>
        <begin position="92"/>
        <end position="109"/>
    </location>
</feature>
<dbReference type="PANTHER" id="PTHR30589:SF0">
    <property type="entry name" value="PHOSPHATIDYLGLYCEROL--PROLIPOPROTEIN DIACYLGLYCERYL TRANSFERASE"/>
    <property type="match status" value="1"/>
</dbReference>
<sequence length="326" mass="37712">MPKDWSGIQLQVGKVYVYSLTMMLGMLCAILTVWYFWRREKYDLKQLSILIFIALPTAMIGARTFFIIQQAIDKNWDTVKRFWAIWEGGLSIHGGVIFATFSVIMYLRFSKEGKKISFRKAFSIILPAVLIGQAIGRWGNFANHEIYGGIMSVDSFAFKILTPTIRNHMFIGGHYRLPLFLYEFSANLIAYIIIVWVLNFYNWLRPGTTGGIYILYYGIIRAGMEPLRDGSYTIYKVIASLYIIGGLTLIILFEFIIKLNFNVFRIPLSKNEKLGKIFYFIVYEDKVKNIDVSIEENDQPKKESWIKRLKLKKKTNNNESSLGVTS</sequence>
<evidence type="ECO:0000256" key="7">
    <source>
        <dbReference type="HAMAP-Rule" id="MF_01147"/>
    </source>
</evidence>
<accession>A0A448ZWE7</accession>
<dbReference type="EMBL" id="LR214940">
    <property type="protein sequence ID" value="VEU55484.1"/>
    <property type="molecule type" value="Genomic_DNA"/>
</dbReference>
<evidence type="ECO:0000256" key="6">
    <source>
        <dbReference type="ARBA" id="ARBA00023136"/>
    </source>
</evidence>
<feature type="transmembrane region" description="Helical" evidence="7">
    <location>
        <begin position="121"/>
        <end position="140"/>
    </location>
</feature>
<keyword evidence="3 7" id="KW-0808">Transferase</keyword>
<dbReference type="GO" id="GO:0005886">
    <property type="term" value="C:plasma membrane"/>
    <property type="evidence" value="ECO:0007669"/>
    <property type="project" value="UniProtKB-SubCell"/>
</dbReference>
<protein>
    <recommendedName>
        <fullName evidence="7">Phosphatidylglycerol--prolipoprotein diacylglyceryl transferase</fullName>
        <ecNumber evidence="7">2.5.1.145</ecNumber>
    </recommendedName>
</protein>
<comment type="similarity">
    <text evidence="1 7">Belongs to the Lgt family.</text>
</comment>